<dbReference type="PANTHER" id="PTHR10285">
    <property type="entry name" value="URIDINE KINASE"/>
    <property type="match status" value="1"/>
</dbReference>
<proteinExistence type="predicted"/>
<dbReference type="SUPFAM" id="SSF52540">
    <property type="entry name" value="P-loop containing nucleoside triphosphate hydrolases"/>
    <property type="match status" value="1"/>
</dbReference>
<dbReference type="SMART" id="SM00382">
    <property type="entry name" value="AAA"/>
    <property type="match status" value="1"/>
</dbReference>
<dbReference type="InterPro" id="IPR003593">
    <property type="entry name" value="AAA+_ATPase"/>
</dbReference>
<keyword evidence="3" id="KW-1185">Reference proteome</keyword>
<keyword evidence="2" id="KW-0808">Transferase</keyword>
<evidence type="ECO:0000313" key="3">
    <source>
        <dbReference type="Proteomes" id="UP000191055"/>
    </source>
</evidence>
<dbReference type="GO" id="GO:0016301">
    <property type="term" value="F:kinase activity"/>
    <property type="evidence" value="ECO:0007669"/>
    <property type="project" value="UniProtKB-KW"/>
</dbReference>
<dbReference type="InterPro" id="IPR027417">
    <property type="entry name" value="P-loop_NTPase"/>
</dbReference>
<organism evidence="2 3">
    <name type="scientific">Alkalitalea saponilacus</name>
    <dbReference type="NCBI Taxonomy" id="889453"/>
    <lineage>
        <taxon>Bacteria</taxon>
        <taxon>Pseudomonadati</taxon>
        <taxon>Bacteroidota</taxon>
        <taxon>Bacteroidia</taxon>
        <taxon>Marinilabiliales</taxon>
        <taxon>Marinilabiliaceae</taxon>
        <taxon>Alkalitalea</taxon>
    </lineage>
</organism>
<sequence length="556" mass="63604">MNKKEIKIKCLNNDKVIVVPRGTTLLEAAEKLDVNLSNPILGAMVNNRLRNAGYEFFQPKTVRFIDVTHVDGMRMYIRSLSFVLYAAVQEMLPGARLRIEHSVSKGFYCELDNLERELTVQMTIDLAEKMREIVAKDIPIEKYKEETDEVIKLFDAHSLCDKIDLIKHRGQNYTSYYKMGKHIGVFYGFMVPSTGYLPVFDLNKYYNGMLLRLPKASKPDTVEDLIIQNKLFEIFREFSQWNKILNVTKISDLNKAAGNGKSETLIKVTEALHEKKISQIADRIAARKNKIKIVLISGPSSSGKTTFGKRLAVQLLVAGIKPLNLSLDNYFVNRDNTPLDENGDFDFEALEAIDLKLFNEHLVALLDGKEVEIPRFSFETGERFYNGEKLKMGSENILIIEGIHGLNPALTPSVADEAKYKVYVSALTGINIDDHTRIPTTDNRLIRRIVRDYKYRKYSAQDTISRWASVRRGEEKHIFPYQEEADVMFNTALLYEFAVLKPFAEPILLEVQPNQPEYSEATRLLKFFSYFKPMQPNGIPPTSILREFLGGSSFTY</sequence>
<dbReference type="CDD" id="cd02028">
    <property type="entry name" value="UMPK_like"/>
    <property type="match status" value="1"/>
</dbReference>
<gene>
    <name evidence="2" type="ORF">SAMN03080601_02418</name>
</gene>
<dbReference type="GO" id="GO:0005524">
    <property type="term" value="F:ATP binding"/>
    <property type="evidence" value="ECO:0007669"/>
    <property type="project" value="InterPro"/>
</dbReference>
<reference evidence="2 3" key="1">
    <citation type="submission" date="2017-02" db="EMBL/GenBank/DDBJ databases">
        <authorList>
            <person name="Peterson S.W."/>
        </authorList>
    </citation>
    <scope>NUCLEOTIDE SEQUENCE [LARGE SCALE GENOMIC DNA]</scope>
    <source>
        <strain evidence="2 3">DSM 24412</strain>
    </source>
</reference>
<dbReference type="EMBL" id="FUYV01000014">
    <property type="protein sequence ID" value="SKC21461.1"/>
    <property type="molecule type" value="Genomic_DNA"/>
</dbReference>
<dbReference type="SUPFAM" id="SSF55186">
    <property type="entry name" value="ThrRS/AlaRS common domain"/>
    <property type="match status" value="1"/>
</dbReference>
<evidence type="ECO:0000313" key="2">
    <source>
        <dbReference type="EMBL" id="SKC21461.1"/>
    </source>
</evidence>
<dbReference type="Gene3D" id="3.30.980.10">
    <property type="entry name" value="Threonyl-trna Synthetase, Chain A, domain 2"/>
    <property type="match status" value="1"/>
</dbReference>
<name>A0A1T5HLM1_9BACT</name>
<dbReference type="Pfam" id="PF00485">
    <property type="entry name" value="PRK"/>
    <property type="match status" value="1"/>
</dbReference>
<dbReference type="InterPro" id="IPR006083">
    <property type="entry name" value="PRK/URK"/>
</dbReference>
<dbReference type="STRING" id="889453.SAMN03080601_02418"/>
<dbReference type="InterPro" id="IPR018163">
    <property type="entry name" value="Thr/Ala-tRNA-synth_IIc_edit"/>
</dbReference>
<dbReference type="RefSeq" id="WP_079558129.1">
    <property type="nucleotide sequence ID" value="NZ_CP021904.1"/>
</dbReference>
<dbReference type="OrthoDB" id="9764644at2"/>
<feature type="domain" description="AAA+ ATPase" evidence="1">
    <location>
        <begin position="290"/>
        <end position="451"/>
    </location>
</feature>
<dbReference type="Proteomes" id="UP000191055">
    <property type="component" value="Unassembled WGS sequence"/>
</dbReference>
<dbReference type="KEGG" id="asx:CDL62_00915"/>
<dbReference type="AlphaFoldDB" id="A0A1T5HLM1"/>
<evidence type="ECO:0000259" key="1">
    <source>
        <dbReference type="SMART" id="SM00382"/>
    </source>
</evidence>
<protein>
    <submittedName>
        <fullName evidence="2">Uridine kinase</fullName>
    </submittedName>
</protein>
<dbReference type="Gene3D" id="3.40.50.300">
    <property type="entry name" value="P-loop containing nucleotide triphosphate hydrolases"/>
    <property type="match status" value="1"/>
</dbReference>
<accession>A0A1T5HLM1</accession>
<keyword evidence="2" id="KW-0418">Kinase</keyword>